<keyword evidence="1" id="KW-0812">Transmembrane</keyword>
<reference evidence="3" key="1">
    <citation type="submission" date="2016-10" db="EMBL/GenBank/DDBJ databases">
        <authorList>
            <person name="Varghese N."/>
            <person name="Submissions S."/>
        </authorList>
    </citation>
    <scope>NUCLEOTIDE SEQUENCE [LARGE SCALE GENOMIC DNA]</scope>
    <source>
        <strain evidence="3">B4,CECT 8067,JCM 17497</strain>
    </source>
</reference>
<keyword evidence="1" id="KW-1133">Transmembrane helix</keyword>
<feature type="transmembrane region" description="Helical" evidence="1">
    <location>
        <begin position="90"/>
        <end position="112"/>
    </location>
</feature>
<dbReference type="RefSeq" id="WP_139171351.1">
    <property type="nucleotide sequence ID" value="NZ_FNFE01000011.1"/>
</dbReference>
<keyword evidence="1" id="KW-0472">Membrane</keyword>
<feature type="transmembrane region" description="Helical" evidence="1">
    <location>
        <begin position="12"/>
        <end position="42"/>
    </location>
</feature>
<dbReference type="AlphaFoldDB" id="A0A1G9H5Q9"/>
<proteinExistence type="predicted"/>
<dbReference type="EMBL" id="FNFE01000011">
    <property type="protein sequence ID" value="SDL08328.1"/>
    <property type="molecule type" value="Genomic_DNA"/>
</dbReference>
<feature type="transmembrane region" description="Helical" evidence="1">
    <location>
        <begin position="118"/>
        <end position="138"/>
    </location>
</feature>
<name>A0A1G9H5Q9_9EURY</name>
<accession>A0A1G9H5Q9</accession>
<evidence type="ECO:0000313" key="3">
    <source>
        <dbReference type="Proteomes" id="UP000198882"/>
    </source>
</evidence>
<dbReference type="Proteomes" id="UP000198882">
    <property type="component" value="Unassembled WGS sequence"/>
</dbReference>
<sequence length="193" mass="20879">MSRPPGLPRLAVIYLTLVGILIISVGAAHGLLSLPIFLFAFIEAPAVFGWVVLAFAGWTVLYITEILQIVRLDGAQMLKDVTENIFNQQWLYIIAVFGLIALYLNIVIGIAAVVAATLYGATGIPIVALLVALLYPGFDFGLSIRWYSPGSLILAGVLEILHLFGLLREVSVASLLESLRLQGRSPDIRAHPS</sequence>
<keyword evidence="3" id="KW-1185">Reference proteome</keyword>
<feature type="transmembrane region" description="Helical" evidence="1">
    <location>
        <begin position="150"/>
        <end position="167"/>
    </location>
</feature>
<evidence type="ECO:0000256" key="1">
    <source>
        <dbReference type="SAM" id="Phobius"/>
    </source>
</evidence>
<evidence type="ECO:0000313" key="2">
    <source>
        <dbReference type="EMBL" id="SDL08328.1"/>
    </source>
</evidence>
<protein>
    <submittedName>
        <fullName evidence="2">Uncharacterized protein</fullName>
    </submittedName>
</protein>
<organism evidence="2 3">
    <name type="scientific">Natronorubrum texcoconense</name>
    <dbReference type="NCBI Taxonomy" id="1095776"/>
    <lineage>
        <taxon>Archaea</taxon>
        <taxon>Methanobacteriati</taxon>
        <taxon>Methanobacteriota</taxon>
        <taxon>Stenosarchaea group</taxon>
        <taxon>Halobacteria</taxon>
        <taxon>Halobacteriales</taxon>
        <taxon>Natrialbaceae</taxon>
        <taxon>Natronorubrum</taxon>
    </lineage>
</organism>
<gene>
    <name evidence="2" type="ORF">SAMN04515672_0115</name>
</gene>
<feature type="transmembrane region" description="Helical" evidence="1">
    <location>
        <begin position="48"/>
        <end position="70"/>
    </location>
</feature>